<keyword evidence="2 4" id="KW-0560">Oxidoreductase</keyword>
<dbReference type="InterPro" id="IPR036291">
    <property type="entry name" value="NAD(P)-bd_dom_sf"/>
</dbReference>
<feature type="region of interest" description="Disordered" evidence="3">
    <location>
        <begin position="1"/>
        <end position="31"/>
    </location>
</feature>
<dbReference type="InterPro" id="IPR002347">
    <property type="entry name" value="SDR_fam"/>
</dbReference>
<name>A0A212KHT3_9FIRM</name>
<dbReference type="GO" id="GO:0016614">
    <property type="term" value="F:oxidoreductase activity, acting on CH-OH group of donors"/>
    <property type="evidence" value="ECO:0007669"/>
    <property type="project" value="UniProtKB-ARBA"/>
</dbReference>
<dbReference type="PROSITE" id="PS00061">
    <property type="entry name" value="ADH_SHORT"/>
    <property type="match status" value="1"/>
</dbReference>
<dbReference type="InterPro" id="IPR020904">
    <property type="entry name" value="Sc_DH/Rdtase_CS"/>
</dbReference>
<sequence length="284" mass="30390">MHPQNTFPPQHQNRQPGREAEMNPPPQYDNPSYKAAGKLAGKKAIITGGDSGIGRAIAIAYAKEGADVAIVHLCENSDAQDTVRAVEALGRTCIQIQADLRTEDNAVNAVNLAVTQLGAINILINNAAVQYPQNSILDITREQLANTFESNFFSCFYVTKAALPHLSRGGAIIYTASITAFEGKPTLIDYSATKGAIVSFTRSMALSLMEMGIRVNAVAPGPVWTPLIVSSFSPEVVQTFGSTSPMQRAAQPYELAPTYVFLGCDDSSNISGQIFHVNSGTIIN</sequence>
<proteinExistence type="inferred from homology"/>
<evidence type="ECO:0000256" key="1">
    <source>
        <dbReference type="ARBA" id="ARBA00006484"/>
    </source>
</evidence>
<comment type="similarity">
    <text evidence="1">Belongs to the short-chain dehydrogenases/reductases (SDR) family.</text>
</comment>
<dbReference type="PANTHER" id="PTHR48107">
    <property type="entry name" value="NADPH-DEPENDENT ALDEHYDE REDUCTASE-LIKE PROTEIN, CHLOROPLASTIC-RELATED"/>
    <property type="match status" value="1"/>
</dbReference>
<dbReference type="EC" id="1.-.-.-" evidence="4"/>
<dbReference type="EMBL" id="FLUN01000001">
    <property type="protein sequence ID" value="SBW11202.1"/>
    <property type="molecule type" value="Genomic_DNA"/>
</dbReference>
<accession>A0A212KHT3</accession>
<dbReference type="PRINTS" id="PR00081">
    <property type="entry name" value="GDHRDH"/>
</dbReference>
<evidence type="ECO:0000256" key="3">
    <source>
        <dbReference type="SAM" id="MobiDB-lite"/>
    </source>
</evidence>
<dbReference type="AlphaFoldDB" id="A0A212KHT3"/>
<dbReference type="Gene3D" id="3.40.50.720">
    <property type="entry name" value="NAD(P)-binding Rossmann-like Domain"/>
    <property type="match status" value="1"/>
</dbReference>
<dbReference type="FunFam" id="3.40.50.720:FF:000084">
    <property type="entry name" value="Short-chain dehydrogenase reductase"/>
    <property type="match status" value="1"/>
</dbReference>
<protein>
    <submittedName>
        <fullName evidence="4">Uncharacterized oxidoreductase YhxC</fullName>
        <ecNumber evidence="4">1.-.-.-</ecNumber>
    </submittedName>
</protein>
<reference evidence="4" key="1">
    <citation type="submission" date="2016-04" db="EMBL/GenBank/DDBJ databases">
        <authorList>
            <person name="Evans L.H."/>
            <person name="Alamgir A."/>
            <person name="Owens N."/>
            <person name="Weber N.D."/>
            <person name="Virtaneva K."/>
            <person name="Barbian K."/>
            <person name="Babar A."/>
            <person name="Rosenke K."/>
        </authorList>
    </citation>
    <scope>NUCLEOTIDE SEQUENCE</scope>
    <source>
        <strain evidence="4">86</strain>
    </source>
</reference>
<organism evidence="4">
    <name type="scientific">uncultured Eubacteriales bacterium</name>
    <dbReference type="NCBI Taxonomy" id="172733"/>
    <lineage>
        <taxon>Bacteria</taxon>
        <taxon>Bacillati</taxon>
        <taxon>Bacillota</taxon>
        <taxon>Clostridia</taxon>
        <taxon>Eubacteriales</taxon>
        <taxon>environmental samples</taxon>
    </lineage>
</organism>
<evidence type="ECO:0000313" key="4">
    <source>
        <dbReference type="EMBL" id="SBW11202.1"/>
    </source>
</evidence>
<evidence type="ECO:0000256" key="2">
    <source>
        <dbReference type="ARBA" id="ARBA00023002"/>
    </source>
</evidence>
<feature type="compositionally biased region" description="Polar residues" evidence="3">
    <location>
        <begin position="1"/>
        <end position="15"/>
    </location>
</feature>
<dbReference type="PANTHER" id="PTHR48107:SF16">
    <property type="entry name" value="NADPH-DEPENDENT ALDEHYDE REDUCTASE 1, CHLOROPLASTIC"/>
    <property type="match status" value="1"/>
</dbReference>
<dbReference type="PRINTS" id="PR00080">
    <property type="entry name" value="SDRFAMILY"/>
</dbReference>
<dbReference type="Pfam" id="PF13561">
    <property type="entry name" value="adh_short_C2"/>
    <property type="match status" value="1"/>
</dbReference>
<dbReference type="SUPFAM" id="SSF51735">
    <property type="entry name" value="NAD(P)-binding Rossmann-fold domains"/>
    <property type="match status" value="1"/>
</dbReference>
<dbReference type="GO" id="GO:0008206">
    <property type="term" value="P:bile acid metabolic process"/>
    <property type="evidence" value="ECO:0007669"/>
    <property type="project" value="UniProtKB-ARBA"/>
</dbReference>
<gene>
    <name evidence="4" type="primary">yhxC</name>
    <name evidence="4" type="ORF">KL86CLO1_13190</name>
</gene>